<dbReference type="AlphaFoldDB" id="A0A545TZ31"/>
<gene>
    <name evidence="2" type="ORF">FKG94_06985</name>
</gene>
<evidence type="ECO:0000256" key="1">
    <source>
        <dbReference type="SAM" id="SignalP"/>
    </source>
</evidence>
<protein>
    <recommendedName>
        <fullName evidence="4">Phage late control D family protein</fullName>
    </recommendedName>
</protein>
<evidence type="ECO:0000313" key="2">
    <source>
        <dbReference type="EMBL" id="TQV82480.1"/>
    </source>
</evidence>
<feature type="signal peptide" evidence="1">
    <location>
        <begin position="1"/>
        <end position="17"/>
    </location>
</feature>
<sequence>MLFSNAYLTLMIGPAVAVPAPLPVMEALQSVQVTNSRDRSGFQLTFAVGKTSPLQLGLLPAGYFDPITTRVIITVTLNGIPNVIMDGFITRQDLQPSNEPGQSTLTVTGDDLTVAMDLLEIAIPYPAIPDVAQVNLILAKYAFLGIIPLVIPPFIPTVQSPTSSFDSQTGSDLDHIRGLAQRNGFVFYIQPGPLPGQSIAYFGPDLNVPVPQSALSINLDAHTNVESLSFSLNGMQKRLDITNVLDPATGRIPIPVPMPDINIFKPPLGARPHPPAKVTFNRDSAGLELTEALRQMVARGIQSSSAVTANGSLDVARYGQMLRGRSLVGVRGAGVTYDGLYYVDSVTHNLKRGEYKQNFTLSRDGLISNTPAVMP</sequence>
<reference evidence="2 3" key="1">
    <citation type="submission" date="2019-06" db="EMBL/GenBank/DDBJ databases">
        <title>Whole genome sequence for Cellvibrionaceae sp. R142.</title>
        <authorList>
            <person name="Wang G."/>
        </authorList>
    </citation>
    <scope>NUCLEOTIDE SEQUENCE [LARGE SCALE GENOMIC DNA]</scope>
    <source>
        <strain evidence="2 3">R142</strain>
    </source>
</reference>
<accession>A0A545TZ31</accession>
<dbReference type="EMBL" id="VHSG01000007">
    <property type="protein sequence ID" value="TQV82480.1"/>
    <property type="molecule type" value="Genomic_DNA"/>
</dbReference>
<proteinExistence type="predicted"/>
<dbReference type="RefSeq" id="WP_142903496.1">
    <property type="nucleotide sequence ID" value="NZ_ML660090.1"/>
</dbReference>
<keyword evidence="1" id="KW-0732">Signal</keyword>
<comment type="caution">
    <text evidence="2">The sequence shown here is derived from an EMBL/GenBank/DDBJ whole genome shotgun (WGS) entry which is preliminary data.</text>
</comment>
<dbReference type="Proteomes" id="UP000319732">
    <property type="component" value="Unassembled WGS sequence"/>
</dbReference>
<evidence type="ECO:0008006" key="4">
    <source>
        <dbReference type="Google" id="ProtNLM"/>
    </source>
</evidence>
<keyword evidence="3" id="KW-1185">Reference proteome</keyword>
<organism evidence="2 3">
    <name type="scientific">Exilibacterium tricleocarpae</name>
    <dbReference type="NCBI Taxonomy" id="2591008"/>
    <lineage>
        <taxon>Bacteria</taxon>
        <taxon>Pseudomonadati</taxon>
        <taxon>Pseudomonadota</taxon>
        <taxon>Gammaproteobacteria</taxon>
        <taxon>Cellvibrionales</taxon>
        <taxon>Cellvibrionaceae</taxon>
        <taxon>Exilibacterium</taxon>
    </lineage>
</organism>
<name>A0A545TZ31_9GAMM</name>
<dbReference type="OrthoDB" id="262740at2"/>
<feature type="chain" id="PRO_5022073011" description="Phage late control D family protein" evidence="1">
    <location>
        <begin position="18"/>
        <end position="375"/>
    </location>
</feature>
<evidence type="ECO:0000313" key="3">
    <source>
        <dbReference type="Proteomes" id="UP000319732"/>
    </source>
</evidence>